<dbReference type="Proteomes" id="UP000269945">
    <property type="component" value="Unassembled WGS sequence"/>
</dbReference>
<reference evidence="2 3" key="1">
    <citation type="submission" date="2018-10" db="EMBL/GenBank/DDBJ databases">
        <authorList>
            <person name="Ekblom R."/>
            <person name="Jareborg N."/>
        </authorList>
    </citation>
    <scope>NUCLEOTIDE SEQUENCE [LARGE SCALE GENOMIC DNA]</scope>
    <source>
        <tissue evidence="2">Muscle</tissue>
    </source>
</reference>
<organism evidence="2 3">
    <name type="scientific">Gulo gulo</name>
    <name type="common">Wolverine</name>
    <name type="synonym">Gluton</name>
    <dbReference type="NCBI Taxonomy" id="48420"/>
    <lineage>
        <taxon>Eukaryota</taxon>
        <taxon>Metazoa</taxon>
        <taxon>Chordata</taxon>
        <taxon>Craniata</taxon>
        <taxon>Vertebrata</taxon>
        <taxon>Euteleostomi</taxon>
        <taxon>Mammalia</taxon>
        <taxon>Eutheria</taxon>
        <taxon>Laurasiatheria</taxon>
        <taxon>Carnivora</taxon>
        <taxon>Caniformia</taxon>
        <taxon>Musteloidea</taxon>
        <taxon>Mustelidae</taxon>
        <taxon>Guloninae</taxon>
        <taxon>Gulo</taxon>
    </lineage>
</organism>
<feature type="region of interest" description="Disordered" evidence="1">
    <location>
        <begin position="1"/>
        <end position="41"/>
    </location>
</feature>
<accession>A0A9X9LHB4</accession>
<dbReference type="AlphaFoldDB" id="A0A9X9LHB4"/>
<protein>
    <submittedName>
        <fullName evidence="2">Uncharacterized protein</fullName>
    </submittedName>
</protein>
<evidence type="ECO:0000256" key="1">
    <source>
        <dbReference type="SAM" id="MobiDB-lite"/>
    </source>
</evidence>
<comment type="caution">
    <text evidence="2">The sequence shown here is derived from an EMBL/GenBank/DDBJ whole genome shotgun (WGS) entry which is preliminary data.</text>
</comment>
<sequence length="115" mass="12221">MRISTSPWWGRTGLAGSPSALRRHRLSAGPEPRGEEPSRRRVLLHGHAVVLRPALRGGRRLEGAGWGPGGGLGSAAAAAGVPGPLRCRALPLAERWPRWRPDSGPATTEMVRDLG</sequence>
<keyword evidence="3" id="KW-1185">Reference proteome</keyword>
<evidence type="ECO:0000313" key="2">
    <source>
        <dbReference type="EMBL" id="VCW68238.1"/>
    </source>
</evidence>
<evidence type="ECO:0000313" key="3">
    <source>
        <dbReference type="Proteomes" id="UP000269945"/>
    </source>
</evidence>
<name>A0A9X9LHB4_GULGU</name>
<proteinExistence type="predicted"/>
<dbReference type="EMBL" id="CYRY02003643">
    <property type="protein sequence ID" value="VCW68238.1"/>
    <property type="molecule type" value="Genomic_DNA"/>
</dbReference>
<gene>
    <name evidence="2" type="ORF">BN2614_LOCUS2</name>
</gene>